<evidence type="ECO:0000256" key="1">
    <source>
        <dbReference type="ARBA" id="ARBA00004604"/>
    </source>
</evidence>
<organism evidence="11 12">
    <name type="scientific">Phycomyces blakesleeanus</name>
    <dbReference type="NCBI Taxonomy" id="4837"/>
    <lineage>
        <taxon>Eukaryota</taxon>
        <taxon>Fungi</taxon>
        <taxon>Fungi incertae sedis</taxon>
        <taxon>Mucoromycota</taxon>
        <taxon>Mucoromycotina</taxon>
        <taxon>Mucoromycetes</taxon>
        <taxon>Mucorales</taxon>
        <taxon>Phycomycetaceae</taxon>
        <taxon>Phycomyces</taxon>
    </lineage>
</organism>
<dbReference type="EMBL" id="JBCLYO010000020">
    <property type="protein sequence ID" value="KAL0080337.1"/>
    <property type="molecule type" value="Genomic_DNA"/>
</dbReference>
<sequence length="169" mass="20329">PMEMSSKRAVGRFREVVPIAAEKRRDPRFDKMSGQFNQELFEKSYDFLDDYKQNEQAMLRDRIKKEKDPDTRAELESALIRMVSTSREYSAKEAKRKQLLARERKKVEAELVEQGKTPFYLKRSEKRKLDLVDRYNKLGKKNMDKILEKRRKRNATKDHRRVPFSRRSE</sequence>
<gene>
    <name evidence="11" type="ORF">J3Q64DRAFT_1644419</name>
</gene>
<comment type="subunit">
    <text evidence="9">Associates with 90S and pre-40S pre-ribosomal particles.</text>
</comment>
<accession>A0ABR3AT79</accession>
<evidence type="ECO:0000256" key="4">
    <source>
        <dbReference type="ARBA" id="ARBA00022552"/>
    </source>
</evidence>
<keyword evidence="12" id="KW-1185">Reference proteome</keyword>
<comment type="similarity">
    <text evidence="2 9">Belongs to the RRP36 family.</text>
</comment>
<evidence type="ECO:0000313" key="12">
    <source>
        <dbReference type="Proteomes" id="UP001448207"/>
    </source>
</evidence>
<evidence type="ECO:0000256" key="3">
    <source>
        <dbReference type="ARBA" id="ARBA00022517"/>
    </source>
</evidence>
<protein>
    <recommendedName>
        <fullName evidence="9">rRNA biogenesis protein RRP36</fullName>
    </recommendedName>
</protein>
<evidence type="ECO:0000313" key="11">
    <source>
        <dbReference type="EMBL" id="KAL0080337.1"/>
    </source>
</evidence>
<evidence type="ECO:0000256" key="2">
    <source>
        <dbReference type="ARBA" id="ARBA00009418"/>
    </source>
</evidence>
<comment type="subcellular location">
    <subcellularLocation>
        <location evidence="1 9">Nucleus</location>
        <location evidence="1 9">Nucleolus</location>
    </subcellularLocation>
</comment>
<evidence type="ECO:0000256" key="9">
    <source>
        <dbReference type="RuleBase" id="RU368027"/>
    </source>
</evidence>
<feature type="non-terminal residue" evidence="11">
    <location>
        <position position="1"/>
    </location>
</feature>
<keyword evidence="3 9" id="KW-0690">Ribosome biogenesis</keyword>
<dbReference type="PANTHER" id="PTHR21738:SF0">
    <property type="entry name" value="RIBOSOMAL RNA PROCESSING PROTEIN 36 HOMOLOG"/>
    <property type="match status" value="1"/>
</dbReference>
<feature type="compositionally biased region" description="Basic residues" evidence="10">
    <location>
        <begin position="148"/>
        <end position="169"/>
    </location>
</feature>
<keyword evidence="5" id="KW-0175">Coiled coil</keyword>
<dbReference type="InterPro" id="IPR009292">
    <property type="entry name" value="RRP36"/>
</dbReference>
<dbReference type="Pfam" id="PF06102">
    <property type="entry name" value="RRP36"/>
    <property type="match status" value="1"/>
</dbReference>
<dbReference type="PANTHER" id="PTHR21738">
    <property type="entry name" value="RIBOSOMAL RNA PROCESSING PROTEIN 36 HOMOLOG"/>
    <property type="match status" value="1"/>
</dbReference>
<keyword evidence="7 9" id="KW-0687">Ribonucleoprotein</keyword>
<name>A0ABR3AT79_PHYBL</name>
<keyword evidence="4 9" id="KW-0698">rRNA processing</keyword>
<reference evidence="11 12" key="1">
    <citation type="submission" date="2024-04" db="EMBL/GenBank/DDBJ databases">
        <title>Symmetric and asymmetric DNA N6-adenine methylation regulates different biological responses in Mucorales.</title>
        <authorList>
            <consortium name="Lawrence Berkeley National Laboratory"/>
            <person name="Lax C."/>
            <person name="Mondo S.J."/>
            <person name="Osorio-Concepcion M."/>
            <person name="Muszewska A."/>
            <person name="Corrochano-Luque M."/>
            <person name="Gutierrez G."/>
            <person name="Riley R."/>
            <person name="Lipzen A."/>
            <person name="Guo J."/>
            <person name="Hundley H."/>
            <person name="Amirebrahimi M."/>
            <person name="Ng V."/>
            <person name="Lorenzo-Gutierrez D."/>
            <person name="Binder U."/>
            <person name="Yang J."/>
            <person name="Song Y."/>
            <person name="Canovas D."/>
            <person name="Navarro E."/>
            <person name="Freitag M."/>
            <person name="Gabaldon T."/>
            <person name="Grigoriev I.V."/>
            <person name="Corrochano L.M."/>
            <person name="Nicolas F.E."/>
            <person name="Garre V."/>
        </authorList>
    </citation>
    <scope>NUCLEOTIDE SEQUENCE [LARGE SCALE GENOMIC DNA]</scope>
    <source>
        <strain evidence="11 12">L51</strain>
    </source>
</reference>
<evidence type="ECO:0000256" key="5">
    <source>
        <dbReference type="ARBA" id="ARBA00023054"/>
    </source>
</evidence>
<comment type="function">
    <text evidence="8 9">Component of the 90S pre-ribosome involved in the maturation of rRNAs. Required for early cleavages of the pre-RNAs in the 40S ribosomal subunit maturation pathway.</text>
</comment>
<dbReference type="Proteomes" id="UP001448207">
    <property type="component" value="Unassembled WGS sequence"/>
</dbReference>
<evidence type="ECO:0000256" key="6">
    <source>
        <dbReference type="ARBA" id="ARBA00023242"/>
    </source>
</evidence>
<evidence type="ECO:0000256" key="8">
    <source>
        <dbReference type="ARBA" id="ARBA00025053"/>
    </source>
</evidence>
<keyword evidence="6 9" id="KW-0539">Nucleus</keyword>
<evidence type="ECO:0000256" key="10">
    <source>
        <dbReference type="SAM" id="MobiDB-lite"/>
    </source>
</evidence>
<comment type="caution">
    <text evidence="11">The sequence shown here is derived from an EMBL/GenBank/DDBJ whole genome shotgun (WGS) entry which is preliminary data.</text>
</comment>
<proteinExistence type="inferred from homology"/>
<evidence type="ECO:0000256" key="7">
    <source>
        <dbReference type="ARBA" id="ARBA00023274"/>
    </source>
</evidence>
<feature type="region of interest" description="Disordered" evidence="10">
    <location>
        <begin position="142"/>
        <end position="169"/>
    </location>
</feature>